<reference evidence="3" key="1">
    <citation type="journal article" date="2019" name="Int. J. Syst. Evol. Microbiol.">
        <title>The Global Catalogue of Microorganisms (GCM) 10K type strain sequencing project: providing services to taxonomists for standard genome sequencing and annotation.</title>
        <authorList>
            <consortium name="The Broad Institute Genomics Platform"/>
            <consortium name="The Broad Institute Genome Sequencing Center for Infectious Disease"/>
            <person name="Wu L."/>
            <person name="Ma J."/>
        </authorList>
    </citation>
    <scope>NUCLEOTIDE SEQUENCE [LARGE SCALE GENOMIC DNA]</scope>
    <source>
        <strain evidence="3">JCM 18014</strain>
    </source>
</reference>
<evidence type="ECO:0000313" key="2">
    <source>
        <dbReference type="EMBL" id="GAA5052523.1"/>
    </source>
</evidence>
<accession>A0ABP9KB16</accession>
<organism evidence="2 3">
    <name type="scientific">Erythrobacter westpacificensis</name>
    <dbReference type="NCBI Taxonomy" id="1055231"/>
    <lineage>
        <taxon>Bacteria</taxon>
        <taxon>Pseudomonadati</taxon>
        <taxon>Pseudomonadota</taxon>
        <taxon>Alphaproteobacteria</taxon>
        <taxon>Sphingomonadales</taxon>
        <taxon>Erythrobacteraceae</taxon>
        <taxon>Erythrobacter/Porphyrobacter group</taxon>
        <taxon>Erythrobacter</taxon>
    </lineage>
</organism>
<dbReference type="RefSeq" id="WP_346032336.1">
    <property type="nucleotide sequence ID" value="NZ_BAABHV010000009.1"/>
</dbReference>
<comment type="caution">
    <text evidence="2">The sequence shown here is derived from an EMBL/GenBank/DDBJ whole genome shotgun (WGS) entry which is preliminary data.</text>
</comment>
<dbReference type="Proteomes" id="UP001500518">
    <property type="component" value="Unassembled WGS sequence"/>
</dbReference>
<proteinExistence type="predicted"/>
<feature type="chain" id="PRO_5046421139" description="Secreted protein" evidence="1">
    <location>
        <begin position="24"/>
        <end position="148"/>
    </location>
</feature>
<protein>
    <recommendedName>
        <fullName evidence="4">Secreted protein</fullName>
    </recommendedName>
</protein>
<name>A0ABP9KB16_9SPHN</name>
<keyword evidence="3" id="KW-1185">Reference proteome</keyword>
<dbReference type="EMBL" id="BAABHV010000009">
    <property type="protein sequence ID" value="GAA5052523.1"/>
    <property type="molecule type" value="Genomic_DNA"/>
</dbReference>
<sequence>MNNLIKCTAAAVTLAVALPAAVAAQEQPLRPAEYVDVSAIHIDDGHQLEYANHLASMWRSSMDFQVEQGWIDSYEILANTYARDGEPDLYLLVRYSEWPSTEDGQARGEAMRAHMQMTREQMQEASAGRAEYRRVGSDMLLRRLVWND</sequence>
<keyword evidence="1" id="KW-0732">Signal</keyword>
<evidence type="ECO:0000256" key="1">
    <source>
        <dbReference type="SAM" id="SignalP"/>
    </source>
</evidence>
<evidence type="ECO:0008006" key="4">
    <source>
        <dbReference type="Google" id="ProtNLM"/>
    </source>
</evidence>
<evidence type="ECO:0000313" key="3">
    <source>
        <dbReference type="Proteomes" id="UP001500518"/>
    </source>
</evidence>
<feature type="signal peptide" evidence="1">
    <location>
        <begin position="1"/>
        <end position="23"/>
    </location>
</feature>
<gene>
    <name evidence="2" type="ORF">GCM10023208_13440</name>
</gene>